<keyword evidence="6 10" id="KW-0143">Chaperone</keyword>
<feature type="compositionally biased region" description="Basic and acidic residues" evidence="13">
    <location>
        <begin position="448"/>
        <end position="464"/>
    </location>
</feature>
<evidence type="ECO:0000256" key="10">
    <source>
        <dbReference type="HAMAP-Rule" id="MF_00303"/>
    </source>
</evidence>
<dbReference type="HAMAP" id="MF_00303">
    <property type="entry name" value="Trigger_factor_Tig"/>
    <property type="match status" value="1"/>
</dbReference>
<dbReference type="PROSITE" id="PS50059">
    <property type="entry name" value="FKBP_PPIASE"/>
    <property type="match status" value="1"/>
</dbReference>
<dbReference type="Gene3D" id="3.30.70.1050">
    <property type="entry name" value="Trigger factor ribosome-binding domain"/>
    <property type="match status" value="1"/>
</dbReference>
<feature type="domain" description="PPIase FKBP-type" evidence="14">
    <location>
        <begin position="169"/>
        <end position="231"/>
    </location>
</feature>
<sequence>MQVTETKAEGLKREIEIVVPASDLEARLQTRLFEAKDKVQLKGFRPGKVPVGHLRKMYGKSLMAEIVNEILTETPNSVISERKERAAMRPEIAMTEDEGEADKVLSGQTDFKFTLSYEALPEFELKDTGGIKIERPIVEVSEEEVDEQVERIAENARTYEDKDGAAEKGDKVTVDFVGKIDGEAFDGGSAEDSDLVIGSGRFIPGFEEQLIGLEKGGEKLVEVTFPEDYGAAHLAGKAATFDVTVKAIQGPTETAIDDEMAKKLGLDSLDKLKEIVRDQIQSQYGLATRQKVKRQLLDALDKEYDFALPEKLVQAEFDNIWNQVQRELTESGKSFEDEDTTEEKAREDYCKLAERRVRLGLVLSQIGETAGVQVGEEELQRAVFEQMRRYPGQEQEVLKMFQENPDAIQSIRAPLYEEKVVDHLLAQVDVTDKTVSKEELMAEDEAEEKIGKGEEATEEKSAEA</sequence>
<dbReference type="InterPro" id="IPR008881">
    <property type="entry name" value="Trigger_fac_ribosome-bd_bac"/>
</dbReference>
<name>A0ABY7C3P1_9HYPH</name>
<evidence type="ECO:0000256" key="1">
    <source>
        <dbReference type="ARBA" id="ARBA00000971"/>
    </source>
</evidence>
<keyword evidence="10" id="KW-0963">Cytoplasm</keyword>
<keyword evidence="10 12" id="KW-0132">Cell division</keyword>
<dbReference type="EMBL" id="CP114029">
    <property type="protein sequence ID" value="WAP69388.1"/>
    <property type="molecule type" value="Genomic_DNA"/>
</dbReference>
<dbReference type="Gene3D" id="1.10.3120.10">
    <property type="entry name" value="Trigger factor, C-terminal domain"/>
    <property type="match status" value="1"/>
</dbReference>
<accession>A0ABY7C3P1</accession>
<evidence type="ECO:0000256" key="13">
    <source>
        <dbReference type="SAM" id="MobiDB-lite"/>
    </source>
</evidence>
<dbReference type="EC" id="5.2.1.8" evidence="3 10"/>
<dbReference type="InterPro" id="IPR005215">
    <property type="entry name" value="Trig_fac"/>
</dbReference>
<dbReference type="InterPro" id="IPR008880">
    <property type="entry name" value="Trigger_fac_C"/>
</dbReference>
<evidence type="ECO:0000259" key="14">
    <source>
        <dbReference type="PROSITE" id="PS50059"/>
    </source>
</evidence>
<keyword evidence="7 10" id="KW-0413">Isomerase</keyword>
<evidence type="ECO:0000256" key="5">
    <source>
        <dbReference type="ARBA" id="ARBA00023110"/>
    </source>
</evidence>
<evidence type="ECO:0000256" key="12">
    <source>
        <dbReference type="RuleBase" id="RU003914"/>
    </source>
</evidence>
<evidence type="ECO:0000256" key="9">
    <source>
        <dbReference type="ARBA" id="ARBA00029986"/>
    </source>
</evidence>
<evidence type="ECO:0000256" key="6">
    <source>
        <dbReference type="ARBA" id="ARBA00023186"/>
    </source>
</evidence>
<evidence type="ECO:0000256" key="11">
    <source>
        <dbReference type="PROSITE-ProRule" id="PRU00277"/>
    </source>
</evidence>
<dbReference type="SUPFAM" id="SSF109998">
    <property type="entry name" value="Triger factor/SurA peptide-binding domain-like"/>
    <property type="match status" value="1"/>
</dbReference>
<dbReference type="Gene3D" id="3.10.50.40">
    <property type="match status" value="1"/>
</dbReference>
<dbReference type="PANTHER" id="PTHR30560">
    <property type="entry name" value="TRIGGER FACTOR CHAPERONE AND PEPTIDYL-PROLYL CIS/TRANS ISOMERASE"/>
    <property type="match status" value="1"/>
</dbReference>
<dbReference type="NCBIfam" id="TIGR00115">
    <property type="entry name" value="tig"/>
    <property type="match status" value="1"/>
</dbReference>
<dbReference type="SUPFAM" id="SSF102735">
    <property type="entry name" value="Trigger factor ribosome-binding domain"/>
    <property type="match status" value="1"/>
</dbReference>
<dbReference type="GO" id="GO:0003755">
    <property type="term" value="F:peptidyl-prolyl cis-trans isomerase activity"/>
    <property type="evidence" value="ECO:0007669"/>
    <property type="project" value="UniProtKB-EC"/>
</dbReference>
<keyword evidence="16" id="KW-1185">Reference proteome</keyword>
<evidence type="ECO:0000256" key="8">
    <source>
        <dbReference type="ARBA" id="ARBA00024849"/>
    </source>
</evidence>
<comment type="subcellular location">
    <subcellularLocation>
        <location evidence="10">Cytoplasm</location>
    </subcellularLocation>
    <text evidence="10">About half TF is bound to the ribosome near the polypeptide exit tunnel while the other half is free in the cytoplasm.</text>
</comment>
<dbReference type="PANTHER" id="PTHR30560:SF3">
    <property type="entry name" value="TRIGGER FACTOR-LIKE PROTEIN TIG, CHLOROPLASTIC"/>
    <property type="match status" value="1"/>
</dbReference>
<evidence type="ECO:0000313" key="16">
    <source>
        <dbReference type="Proteomes" id="UP001164020"/>
    </source>
</evidence>
<gene>
    <name evidence="10 15" type="primary">tig</name>
    <name evidence="15" type="ORF">OH818_03650</name>
</gene>
<comment type="domain">
    <text evidence="10">Consists of 3 domains; the N-terminus binds the ribosome, the middle domain has PPIase activity, while the C-terminus has intrinsic chaperone activity on its own.</text>
</comment>
<dbReference type="Proteomes" id="UP001164020">
    <property type="component" value="Chromosome"/>
</dbReference>
<comment type="similarity">
    <text evidence="2 10 12">Belongs to the FKBP-type PPIase family. Tig subfamily.</text>
</comment>
<dbReference type="InterPro" id="IPR027304">
    <property type="entry name" value="Trigger_fact/SurA_dom_sf"/>
</dbReference>
<dbReference type="InterPro" id="IPR037041">
    <property type="entry name" value="Trigger_fac_C_sf"/>
</dbReference>
<feature type="region of interest" description="Disordered" evidence="13">
    <location>
        <begin position="438"/>
        <end position="464"/>
    </location>
</feature>
<dbReference type="RefSeq" id="WP_268881828.1">
    <property type="nucleotide sequence ID" value="NZ_CP114029.1"/>
</dbReference>
<evidence type="ECO:0000256" key="4">
    <source>
        <dbReference type="ARBA" id="ARBA00016902"/>
    </source>
</evidence>
<organism evidence="15 16">
    <name type="scientific">Jiella pelagia</name>
    <dbReference type="NCBI Taxonomy" id="2986949"/>
    <lineage>
        <taxon>Bacteria</taxon>
        <taxon>Pseudomonadati</taxon>
        <taxon>Pseudomonadota</taxon>
        <taxon>Alphaproteobacteria</taxon>
        <taxon>Hyphomicrobiales</taxon>
        <taxon>Aurantimonadaceae</taxon>
        <taxon>Jiella</taxon>
    </lineage>
</organism>
<dbReference type="Pfam" id="PF00254">
    <property type="entry name" value="FKBP_C"/>
    <property type="match status" value="1"/>
</dbReference>
<dbReference type="Pfam" id="PF05698">
    <property type="entry name" value="Trigger_C"/>
    <property type="match status" value="1"/>
</dbReference>
<evidence type="ECO:0000256" key="3">
    <source>
        <dbReference type="ARBA" id="ARBA00013194"/>
    </source>
</evidence>
<dbReference type="PIRSF" id="PIRSF003095">
    <property type="entry name" value="Trigger_factor"/>
    <property type="match status" value="1"/>
</dbReference>
<comment type="catalytic activity">
    <reaction evidence="1 10 11">
        <text>[protein]-peptidylproline (omega=180) = [protein]-peptidylproline (omega=0)</text>
        <dbReference type="Rhea" id="RHEA:16237"/>
        <dbReference type="Rhea" id="RHEA-COMP:10747"/>
        <dbReference type="Rhea" id="RHEA-COMP:10748"/>
        <dbReference type="ChEBI" id="CHEBI:83833"/>
        <dbReference type="ChEBI" id="CHEBI:83834"/>
        <dbReference type="EC" id="5.2.1.8"/>
    </reaction>
</comment>
<dbReference type="Pfam" id="PF05697">
    <property type="entry name" value="Trigger_N"/>
    <property type="match status" value="1"/>
</dbReference>
<protein>
    <recommendedName>
        <fullName evidence="4 10">Trigger factor</fullName>
        <shortName evidence="10">TF</shortName>
        <ecNumber evidence="3 10">5.2.1.8</ecNumber>
    </recommendedName>
    <alternativeName>
        <fullName evidence="9 10">PPIase</fullName>
    </alternativeName>
</protein>
<keyword evidence="5 10" id="KW-0697">Rotamase</keyword>
<evidence type="ECO:0000313" key="15">
    <source>
        <dbReference type="EMBL" id="WAP69388.1"/>
    </source>
</evidence>
<dbReference type="InterPro" id="IPR046357">
    <property type="entry name" value="PPIase_dom_sf"/>
</dbReference>
<keyword evidence="10 12" id="KW-0131">Cell cycle</keyword>
<evidence type="ECO:0000256" key="2">
    <source>
        <dbReference type="ARBA" id="ARBA00005464"/>
    </source>
</evidence>
<dbReference type="InterPro" id="IPR036611">
    <property type="entry name" value="Trigger_fac_ribosome-bd_sf"/>
</dbReference>
<evidence type="ECO:0000256" key="7">
    <source>
        <dbReference type="ARBA" id="ARBA00023235"/>
    </source>
</evidence>
<proteinExistence type="inferred from homology"/>
<reference evidence="15" key="1">
    <citation type="submission" date="2022-12" db="EMBL/GenBank/DDBJ databases">
        <title>Jiella pelagia sp. nov., isolated from phosphonate enriched culture of Northwest Pacific surface seawater.</title>
        <authorList>
            <person name="Shin D.Y."/>
            <person name="Hwang C.Y."/>
        </authorList>
    </citation>
    <scope>NUCLEOTIDE SEQUENCE</scope>
    <source>
        <strain evidence="15">HL-NP1</strain>
    </source>
</reference>
<dbReference type="InterPro" id="IPR001179">
    <property type="entry name" value="PPIase_FKBP_dom"/>
</dbReference>
<comment type="function">
    <text evidence="8 10">Involved in protein export. Acts as a chaperone by maintaining the newly synthesized protein in an open conformation. Functions as a peptidyl-prolyl cis-trans isomerase.</text>
</comment>
<dbReference type="SUPFAM" id="SSF54534">
    <property type="entry name" value="FKBP-like"/>
    <property type="match status" value="1"/>
</dbReference>